<dbReference type="Pfam" id="PF03923">
    <property type="entry name" value="Lipoprotein_16"/>
    <property type="match status" value="1"/>
</dbReference>
<evidence type="ECO:0008006" key="6">
    <source>
        <dbReference type="Google" id="ProtNLM"/>
    </source>
</evidence>
<feature type="signal peptide" evidence="1">
    <location>
        <begin position="1"/>
        <end position="27"/>
    </location>
</feature>
<dbReference type="Proteomes" id="UP000439591">
    <property type="component" value="Unassembled WGS sequence"/>
</dbReference>
<dbReference type="EMBL" id="CACSIM010000001">
    <property type="protein sequence ID" value="CAA0082066.1"/>
    <property type="molecule type" value="Genomic_DNA"/>
</dbReference>
<dbReference type="RefSeq" id="WP_159267366.1">
    <property type="nucleotide sequence ID" value="NZ_CACSIK010000001.1"/>
</dbReference>
<gene>
    <name evidence="3" type="ORF">IHBHHGIJ_00695</name>
    <name evidence="2" type="ORF">KFEGEMFD_00455</name>
</gene>
<evidence type="ECO:0000313" key="3">
    <source>
        <dbReference type="EMBL" id="CAA0084486.1"/>
    </source>
</evidence>
<name>A0A5S9N021_9GAMM</name>
<dbReference type="Proteomes" id="UP000435877">
    <property type="component" value="Unassembled WGS sequence"/>
</dbReference>
<keyword evidence="1" id="KW-0732">Signal</keyword>
<protein>
    <recommendedName>
        <fullName evidence="6">Lipoprotein</fullName>
    </recommendedName>
</protein>
<reference evidence="4 5" key="1">
    <citation type="submission" date="2019-11" db="EMBL/GenBank/DDBJ databases">
        <authorList>
            <person name="Holert J."/>
        </authorList>
    </citation>
    <scope>NUCLEOTIDE SEQUENCE [LARGE SCALE GENOMIC DNA]</scope>
    <source>
        <strain evidence="2">BC3_2A</strain>
        <strain evidence="3">SB11_1A</strain>
    </source>
</reference>
<dbReference type="EMBL" id="CACSIK010000001">
    <property type="protein sequence ID" value="CAA0084486.1"/>
    <property type="molecule type" value="Genomic_DNA"/>
</dbReference>
<dbReference type="AlphaFoldDB" id="A0A5S9N021"/>
<proteinExistence type="predicted"/>
<accession>A0A5S9N021</accession>
<evidence type="ECO:0000313" key="5">
    <source>
        <dbReference type="Proteomes" id="UP000439591"/>
    </source>
</evidence>
<sequence>MSYSSVMKTCVLLAVMCLAACAQSPQAIRVAPIFPEPLKMSDNKSPVHVRVSDQRTNKVLGSRGGAYRDTAVITLANEGLSQPLEKALSAHMAAMGFDVDSLNPSTTDLHVIFTSLVYNHPKEGGVGHDMDMQATVEVEAVRGNEHYNGRYRVKRNQKFFNAPSDAENSDLVNELVAEVLNSIFADSKLVAFLQNK</sequence>
<organism evidence="2 5">
    <name type="scientific">Zhongshania aliphaticivorans</name>
    <dbReference type="NCBI Taxonomy" id="1470434"/>
    <lineage>
        <taxon>Bacteria</taxon>
        <taxon>Pseudomonadati</taxon>
        <taxon>Pseudomonadota</taxon>
        <taxon>Gammaproteobacteria</taxon>
        <taxon>Cellvibrionales</taxon>
        <taxon>Spongiibacteraceae</taxon>
        <taxon>Zhongshania</taxon>
    </lineage>
</organism>
<keyword evidence="4" id="KW-1185">Reference proteome</keyword>
<dbReference type="InterPro" id="IPR005619">
    <property type="entry name" value="Uncharacterised_YajG"/>
</dbReference>
<feature type="chain" id="PRO_5036150358" description="Lipoprotein" evidence="1">
    <location>
        <begin position="28"/>
        <end position="196"/>
    </location>
</feature>
<evidence type="ECO:0000313" key="4">
    <source>
        <dbReference type="Proteomes" id="UP000435877"/>
    </source>
</evidence>
<evidence type="ECO:0000313" key="2">
    <source>
        <dbReference type="EMBL" id="CAA0082066.1"/>
    </source>
</evidence>
<dbReference type="OrthoDB" id="6079746at2"/>
<evidence type="ECO:0000256" key="1">
    <source>
        <dbReference type="SAM" id="SignalP"/>
    </source>
</evidence>